<dbReference type="Pfam" id="PF14012">
    <property type="entry name" value="DUF4229"/>
    <property type="match status" value="1"/>
</dbReference>
<reference evidence="3 4" key="1">
    <citation type="submission" date="2020-08" db="EMBL/GenBank/DDBJ databases">
        <title>Sequencing the genomes of 1000 actinobacteria strains.</title>
        <authorList>
            <person name="Klenk H.-P."/>
        </authorList>
    </citation>
    <scope>NUCLEOTIDE SEQUENCE [LARGE SCALE GENOMIC DNA]</scope>
    <source>
        <strain evidence="3 4">DSM 23974</strain>
    </source>
</reference>
<sequence length="90" mass="10110">MRILLYGLVRLAIFAAVWGLCLWLGTGFLVAVIVATVLTFAISYLFLDRLRRSATSQLNEAWAGRPGRRGRTEQADADAEDAYTQGRYRE</sequence>
<feature type="region of interest" description="Disordered" evidence="1">
    <location>
        <begin position="59"/>
        <end position="90"/>
    </location>
</feature>
<keyword evidence="2" id="KW-1133">Transmembrane helix</keyword>
<keyword evidence="2" id="KW-0472">Membrane</keyword>
<evidence type="ECO:0000256" key="1">
    <source>
        <dbReference type="SAM" id="MobiDB-lite"/>
    </source>
</evidence>
<gene>
    <name evidence="3" type="ORF">HDA30_001315</name>
</gene>
<protein>
    <submittedName>
        <fullName evidence="3">Mannitol-specific phosphotransferase system IIBC component</fullName>
    </submittedName>
</protein>
<dbReference type="AlphaFoldDB" id="A0A7W7GPC8"/>
<accession>A0A7W7GPC8</accession>
<proteinExistence type="predicted"/>
<dbReference type="GO" id="GO:0016740">
    <property type="term" value="F:transferase activity"/>
    <property type="evidence" value="ECO:0007669"/>
    <property type="project" value="UniProtKB-KW"/>
</dbReference>
<keyword evidence="3" id="KW-0808">Transferase</keyword>
<dbReference type="RefSeq" id="WP_158496507.1">
    <property type="nucleotide sequence ID" value="NZ_JACHNA010000001.1"/>
</dbReference>
<name>A0A7W7GPC8_9MICC</name>
<dbReference type="EMBL" id="JACHNA010000001">
    <property type="protein sequence ID" value="MBB4735807.1"/>
    <property type="molecule type" value="Genomic_DNA"/>
</dbReference>
<feature type="transmembrane region" description="Helical" evidence="2">
    <location>
        <begin position="29"/>
        <end position="47"/>
    </location>
</feature>
<evidence type="ECO:0000313" key="4">
    <source>
        <dbReference type="Proteomes" id="UP000540191"/>
    </source>
</evidence>
<dbReference type="Proteomes" id="UP000540191">
    <property type="component" value="Unassembled WGS sequence"/>
</dbReference>
<keyword evidence="4" id="KW-1185">Reference proteome</keyword>
<organism evidence="3 4">
    <name type="scientific">Micrococcus cohnii</name>
    <dbReference type="NCBI Taxonomy" id="993416"/>
    <lineage>
        <taxon>Bacteria</taxon>
        <taxon>Bacillati</taxon>
        <taxon>Actinomycetota</taxon>
        <taxon>Actinomycetes</taxon>
        <taxon>Micrococcales</taxon>
        <taxon>Micrococcaceae</taxon>
        <taxon>Micrococcus</taxon>
    </lineage>
</organism>
<dbReference type="InterPro" id="IPR025323">
    <property type="entry name" value="DUF4229"/>
</dbReference>
<evidence type="ECO:0000256" key="2">
    <source>
        <dbReference type="SAM" id="Phobius"/>
    </source>
</evidence>
<keyword evidence="2" id="KW-0812">Transmembrane</keyword>
<comment type="caution">
    <text evidence="3">The sequence shown here is derived from an EMBL/GenBank/DDBJ whole genome shotgun (WGS) entry which is preliminary data.</text>
</comment>
<evidence type="ECO:0000313" key="3">
    <source>
        <dbReference type="EMBL" id="MBB4735807.1"/>
    </source>
</evidence>